<dbReference type="RefSeq" id="WP_048138757.1">
    <property type="nucleotide sequence ID" value="NZ_BBCW01000013.1"/>
</dbReference>
<keyword evidence="2" id="KW-1185">Reference proteome</keyword>
<gene>
    <name evidence="1" type="ORF">MSHOH_1504</name>
</gene>
<dbReference type="HOGENOM" id="CLU_087835_0_0_2"/>
<evidence type="ECO:0000313" key="2">
    <source>
        <dbReference type="Proteomes" id="UP000033101"/>
    </source>
</evidence>
<dbReference type="KEGG" id="mhor:MSHOH_1504"/>
<proteinExistence type="predicted"/>
<dbReference type="PATRIC" id="fig|1434110.4.peg.1882"/>
<dbReference type="EMBL" id="CP009516">
    <property type="protein sequence ID" value="AKB77987.1"/>
    <property type="molecule type" value="Genomic_DNA"/>
</dbReference>
<sequence length="255" mass="26987">MEQFLITPAAGKRLIAKALVKHPAVNESLASGTTVIIAGTTNGYVAEEILSFIGQAENFSRKRFFRGVVLPPGSPVTSSGRIKDETGFPGDIVIKDGIWKQGETIFNVVDDLKEGDVILKGVNALNLPKGQAGIYIGDLHGGTTVASIQAVVGRRVRLILPAGLEKRVYDDLNDLARKLNAPGSHGPRLLPVAGEIVTEIEAISLLTGASAQLVAGGGVSGAEGAIWLVVDGNDEQIESTKRLLNSINREPNFEF</sequence>
<dbReference type="GeneID" id="24830709"/>
<dbReference type="OrthoDB" id="98447at2157"/>
<evidence type="ECO:0000313" key="1">
    <source>
        <dbReference type="EMBL" id="AKB77987.1"/>
    </source>
</evidence>
<dbReference type="Proteomes" id="UP000033101">
    <property type="component" value="Chromosome"/>
</dbReference>
<accession>A0A0E3SD61</accession>
<protein>
    <submittedName>
        <fullName evidence="1">Uncharacterized protein</fullName>
    </submittedName>
</protein>
<dbReference type="AlphaFoldDB" id="A0A0E3SD61"/>
<reference evidence="1 2" key="1">
    <citation type="submission" date="2014-07" db="EMBL/GenBank/DDBJ databases">
        <title>Methanogenic archaea and the global carbon cycle.</title>
        <authorList>
            <person name="Henriksen J.R."/>
            <person name="Luke J."/>
            <person name="Reinhart S."/>
            <person name="Benedict M.N."/>
            <person name="Youngblut N.D."/>
            <person name="Metcalf M.E."/>
            <person name="Whitaker R.J."/>
            <person name="Metcalf W.W."/>
        </authorList>
    </citation>
    <scope>NUCLEOTIDE SEQUENCE [LARGE SCALE GENOMIC DNA]</scope>
    <source>
        <strain evidence="1 2">HB-1</strain>
    </source>
</reference>
<name>A0A0E3SD61_9EURY</name>
<organism evidence="1 2">
    <name type="scientific">Methanosarcina horonobensis HB-1 = JCM 15518</name>
    <dbReference type="NCBI Taxonomy" id="1434110"/>
    <lineage>
        <taxon>Archaea</taxon>
        <taxon>Methanobacteriati</taxon>
        <taxon>Methanobacteriota</taxon>
        <taxon>Stenosarchaea group</taxon>
        <taxon>Methanomicrobia</taxon>
        <taxon>Methanosarcinales</taxon>
        <taxon>Methanosarcinaceae</taxon>
        <taxon>Methanosarcina</taxon>
    </lineage>
</organism>
<dbReference type="STRING" id="1434110.MSHOH_1504"/>